<evidence type="ECO:0000313" key="3">
    <source>
        <dbReference type="Proteomes" id="UP000886998"/>
    </source>
</evidence>
<gene>
    <name evidence="2" type="ORF">TNIN_451331</name>
</gene>
<dbReference type="EMBL" id="BMAV01023786">
    <property type="protein sequence ID" value="GFY80078.1"/>
    <property type="molecule type" value="Genomic_DNA"/>
</dbReference>
<accession>A0A8X6YX58</accession>
<protein>
    <submittedName>
        <fullName evidence="2">Uncharacterized protein</fullName>
    </submittedName>
</protein>
<evidence type="ECO:0000313" key="2">
    <source>
        <dbReference type="EMBL" id="GFY80078.1"/>
    </source>
</evidence>
<organism evidence="2 3">
    <name type="scientific">Trichonephila inaurata madagascariensis</name>
    <dbReference type="NCBI Taxonomy" id="2747483"/>
    <lineage>
        <taxon>Eukaryota</taxon>
        <taxon>Metazoa</taxon>
        <taxon>Ecdysozoa</taxon>
        <taxon>Arthropoda</taxon>
        <taxon>Chelicerata</taxon>
        <taxon>Arachnida</taxon>
        <taxon>Araneae</taxon>
        <taxon>Araneomorphae</taxon>
        <taxon>Entelegynae</taxon>
        <taxon>Araneoidea</taxon>
        <taxon>Nephilidae</taxon>
        <taxon>Trichonephila</taxon>
        <taxon>Trichonephila inaurata</taxon>
    </lineage>
</organism>
<dbReference type="AlphaFoldDB" id="A0A8X6YX58"/>
<proteinExistence type="predicted"/>
<reference evidence="2" key="1">
    <citation type="submission" date="2020-08" db="EMBL/GenBank/DDBJ databases">
        <title>Multicomponent nature underlies the extraordinary mechanical properties of spider dragline silk.</title>
        <authorList>
            <person name="Kono N."/>
            <person name="Nakamura H."/>
            <person name="Mori M."/>
            <person name="Yoshida Y."/>
            <person name="Ohtoshi R."/>
            <person name="Malay A.D."/>
            <person name="Moran D.A.P."/>
            <person name="Tomita M."/>
            <person name="Numata K."/>
            <person name="Arakawa K."/>
        </authorList>
    </citation>
    <scope>NUCLEOTIDE SEQUENCE</scope>
</reference>
<feature type="region of interest" description="Disordered" evidence="1">
    <location>
        <begin position="1"/>
        <end position="95"/>
    </location>
</feature>
<dbReference type="Proteomes" id="UP000886998">
    <property type="component" value="Unassembled WGS sequence"/>
</dbReference>
<feature type="compositionally biased region" description="Polar residues" evidence="1">
    <location>
        <begin position="1"/>
        <end position="12"/>
    </location>
</feature>
<name>A0A8X6YX58_9ARAC</name>
<comment type="caution">
    <text evidence="2">The sequence shown here is derived from an EMBL/GenBank/DDBJ whole genome shotgun (WGS) entry which is preliminary data.</text>
</comment>
<dbReference type="OrthoDB" id="10350795at2759"/>
<keyword evidence="3" id="KW-1185">Reference proteome</keyword>
<sequence>MGHPTRASTITGPSRPAEWGPFHPFPVRPPFQWTTSCPPVASAPCPHRAPINSNGRRSPRRHRRDSRETSRRRSSNSGARLHQTARSAATEAVSR</sequence>
<evidence type="ECO:0000256" key="1">
    <source>
        <dbReference type="SAM" id="MobiDB-lite"/>
    </source>
</evidence>